<keyword evidence="5" id="KW-1185">Reference proteome</keyword>
<gene>
    <name evidence="2" type="ORF">GHA_02213</name>
    <name evidence="3" type="ORF">TML_02219</name>
</gene>
<name>A0A9N8CMB0_9ENTR</name>
<dbReference type="Proteomes" id="UP000837205">
    <property type="component" value="Unassembled WGS sequence"/>
</dbReference>
<dbReference type="PROSITE" id="PS51301">
    <property type="entry name" value="KILA_N"/>
    <property type="match status" value="1"/>
</dbReference>
<accession>A0A9N8CMB0</accession>
<evidence type="ECO:0000313" key="5">
    <source>
        <dbReference type="Proteomes" id="UP000837205"/>
    </source>
</evidence>
<reference evidence="2" key="1">
    <citation type="submission" date="2020-05" db="EMBL/GenBank/DDBJ databases">
        <authorList>
            <person name="Delgado-Blas J."/>
        </authorList>
    </citation>
    <scope>NUCLEOTIDE SEQUENCE</scope>
    <source>
        <strain evidence="2">BB1459</strain>
        <strain evidence="3">BB1480</strain>
    </source>
</reference>
<feature type="domain" description="KilA-N" evidence="1">
    <location>
        <begin position="1"/>
        <end position="112"/>
    </location>
</feature>
<evidence type="ECO:0000259" key="1">
    <source>
        <dbReference type="PROSITE" id="PS51301"/>
    </source>
</evidence>
<dbReference type="EMBL" id="CAHPQX010000008">
    <property type="protein sequence ID" value="CAB5546889.1"/>
    <property type="molecule type" value="Genomic_DNA"/>
</dbReference>
<evidence type="ECO:0000313" key="4">
    <source>
        <dbReference type="Proteomes" id="UP000834503"/>
    </source>
</evidence>
<protein>
    <submittedName>
        <fullName evidence="2">KilA-N domain</fullName>
    </submittedName>
</protein>
<dbReference type="AlphaFoldDB" id="A0A9N8CMB0"/>
<evidence type="ECO:0000313" key="3">
    <source>
        <dbReference type="EMBL" id="CAC9198358.1"/>
    </source>
</evidence>
<dbReference type="Pfam" id="PF04383">
    <property type="entry name" value="KilA-N"/>
    <property type="match status" value="1"/>
</dbReference>
<dbReference type="RefSeq" id="WP_239176503.1">
    <property type="nucleotide sequence ID" value="NZ_CAHPQT010000014.1"/>
</dbReference>
<evidence type="ECO:0000313" key="2">
    <source>
        <dbReference type="EMBL" id="CAB5546889.1"/>
    </source>
</evidence>
<dbReference type="InterPro" id="IPR017880">
    <property type="entry name" value="KilA_N"/>
</dbReference>
<dbReference type="EMBL" id="CAIIUA010000001">
    <property type="protein sequence ID" value="CAC9198358.1"/>
    <property type="molecule type" value="Genomic_DNA"/>
</dbReference>
<proteinExistence type="predicted"/>
<sequence>MNHPSIVIENVHVRSNEHGTYNLNDMHRAAIAGGLAKKWQVPSQFIGAAGVQAFVDEVSKVLKDTLEQNQILDVIHGGANRGTWAHELIALKYAAWLSASFEVKVYQTFRDVVMGKLSLFAEANKLELEYQHKTKRVSTAARIMNSWGVGGEKRRIESERIHMQEQIQLVIPGLPKKDEAA</sequence>
<dbReference type="SMART" id="SM01252">
    <property type="entry name" value="KilA-N"/>
    <property type="match status" value="1"/>
</dbReference>
<comment type="caution">
    <text evidence="2">The sequence shown here is derived from an EMBL/GenBank/DDBJ whole genome shotgun (WGS) entry which is preliminary data.</text>
</comment>
<organism evidence="2 4">
    <name type="scientific">Citrobacter werkmanii</name>
    <dbReference type="NCBI Taxonomy" id="67827"/>
    <lineage>
        <taxon>Bacteria</taxon>
        <taxon>Pseudomonadati</taxon>
        <taxon>Pseudomonadota</taxon>
        <taxon>Gammaproteobacteria</taxon>
        <taxon>Enterobacterales</taxon>
        <taxon>Enterobacteriaceae</taxon>
        <taxon>Citrobacter</taxon>
        <taxon>Citrobacter freundii complex</taxon>
    </lineage>
</organism>
<dbReference type="InterPro" id="IPR018004">
    <property type="entry name" value="KilA/APSES_HTH"/>
</dbReference>
<dbReference type="Proteomes" id="UP000834503">
    <property type="component" value="Unassembled WGS sequence"/>
</dbReference>